<evidence type="ECO:0000256" key="2">
    <source>
        <dbReference type="PROSITE-ProRule" id="PRU00023"/>
    </source>
</evidence>
<dbReference type="SUPFAM" id="SSF48403">
    <property type="entry name" value="Ankyrin repeat"/>
    <property type="match status" value="1"/>
</dbReference>
<gene>
    <name evidence="5" type="ORF">M419DRAFT_61763</name>
</gene>
<dbReference type="Pfam" id="PF22939">
    <property type="entry name" value="WHD_GPIID"/>
    <property type="match status" value="1"/>
</dbReference>
<dbReference type="Pfam" id="PF24883">
    <property type="entry name" value="NPHP3_N"/>
    <property type="match status" value="1"/>
</dbReference>
<feature type="non-terminal residue" evidence="5">
    <location>
        <position position="891"/>
    </location>
</feature>
<dbReference type="KEGG" id="trr:M419DRAFT_61763"/>
<dbReference type="GO" id="GO:0003824">
    <property type="term" value="F:catalytic activity"/>
    <property type="evidence" value="ECO:0007669"/>
    <property type="project" value="InterPro"/>
</dbReference>
<feature type="non-terminal residue" evidence="5">
    <location>
        <position position="1"/>
    </location>
</feature>
<dbReference type="PANTHER" id="PTHR10039">
    <property type="entry name" value="AMELOGENIN"/>
    <property type="match status" value="1"/>
</dbReference>
<dbReference type="GO" id="GO:0009116">
    <property type="term" value="P:nucleoside metabolic process"/>
    <property type="evidence" value="ECO:0007669"/>
    <property type="project" value="InterPro"/>
</dbReference>
<dbReference type="Proteomes" id="UP000024376">
    <property type="component" value="Unassembled WGS sequence"/>
</dbReference>
<feature type="repeat" description="ANK" evidence="2">
    <location>
        <begin position="821"/>
        <end position="853"/>
    </location>
</feature>
<dbReference type="InterPro" id="IPR054471">
    <property type="entry name" value="GPIID_WHD"/>
</dbReference>
<dbReference type="PRINTS" id="PR01415">
    <property type="entry name" value="ANKYRIN"/>
</dbReference>
<dbReference type="SMART" id="SM00248">
    <property type="entry name" value="ANK"/>
    <property type="match status" value="4"/>
</dbReference>
<dbReference type="AlphaFoldDB" id="A0A024SA41"/>
<dbReference type="Gene3D" id="3.40.50.300">
    <property type="entry name" value="P-loop containing nucleotide triphosphate hydrolases"/>
    <property type="match status" value="1"/>
</dbReference>
<name>A0A024SA41_HYPJR</name>
<accession>A0A024SA41</accession>
<feature type="repeat" description="ANK" evidence="2">
    <location>
        <begin position="788"/>
        <end position="820"/>
    </location>
</feature>
<dbReference type="Gene3D" id="1.25.40.20">
    <property type="entry name" value="Ankyrin repeat-containing domain"/>
    <property type="match status" value="1"/>
</dbReference>
<dbReference type="InterPro" id="IPR036770">
    <property type="entry name" value="Ankyrin_rpt-contain_sf"/>
</dbReference>
<dbReference type="InterPro" id="IPR035994">
    <property type="entry name" value="Nucleoside_phosphorylase_sf"/>
</dbReference>
<dbReference type="SUPFAM" id="SSF52540">
    <property type="entry name" value="P-loop containing nucleoside triphosphate hydrolases"/>
    <property type="match status" value="1"/>
</dbReference>
<proteinExistence type="predicted"/>
<dbReference type="InterPro" id="IPR056884">
    <property type="entry name" value="NPHP3-like_N"/>
</dbReference>
<feature type="repeat" description="ANK" evidence="2">
    <location>
        <begin position="854"/>
        <end position="886"/>
    </location>
</feature>
<dbReference type="Gene3D" id="3.40.50.1580">
    <property type="entry name" value="Nucleoside phosphorylase domain"/>
    <property type="match status" value="1"/>
</dbReference>
<evidence type="ECO:0000313" key="6">
    <source>
        <dbReference type="Proteomes" id="UP000024376"/>
    </source>
</evidence>
<dbReference type="SUPFAM" id="SSF53167">
    <property type="entry name" value="Purine and uridine phosphorylases"/>
    <property type="match status" value="1"/>
</dbReference>
<evidence type="ECO:0000259" key="4">
    <source>
        <dbReference type="Pfam" id="PF24883"/>
    </source>
</evidence>
<keyword evidence="2" id="KW-0040">ANK repeat</keyword>
<protein>
    <submittedName>
        <fullName evidence="5">Uncharacterized protein</fullName>
    </submittedName>
</protein>
<keyword evidence="1" id="KW-0677">Repeat</keyword>
<organism evidence="5 6">
    <name type="scientific">Hypocrea jecorina (strain ATCC 56765 / BCRC 32924 / NRRL 11460 / Rut C-30)</name>
    <name type="common">Trichoderma reesei</name>
    <dbReference type="NCBI Taxonomy" id="1344414"/>
    <lineage>
        <taxon>Eukaryota</taxon>
        <taxon>Fungi</taxon>
        <taxon>Dikarya</taxon>
        <taxon>Ascomycota</taxon>
        <taxon>Pezizomycotina</taxon>
        <taxon>Sordariomycetes</taxon>
        <taxon>Hypocreomycetidae</taxon>
        <taxon>Hypocreales</taxon>
        <taxon>Hypocreaceae</taxon>
        <taxon>Trichoderma</taxon>
    </lineage>
</organism>
<dbReference type="PANTHER" id="PTHR10039:SF15">
    <property type="entry name" value="NACHT DOMAIN-CONTAINING PROTEIN"/>
    <property type="match status" value="1"/>
</dbReference>
<dbReference type="InterPro" id="IPR002110">
    <property type="entry name" value="Ankyrin_rpt"/>
</dbReference>
<feature type="domain" description="GPI inositol-deacylase winged helix" evidence="3">
    <location>
        <begin position="585"/>
        <end position="656"/>
    </location>
</feature>
<evidence type="ECO:0000313" key="5">
    <source>
        <dbReference type="EMBL" id="ETS01893.1"/>
    </source>
</evidence>
<dbReference type="EMBL" id="KI911147">
    <property type="protein sequence ID" value="ETS01893.1"/>
    <property type="molecule type" value="Genomic_DNA"/>
</dbReference>
<dbReference type="Pfam" id="PF12796">
    <property type="entry name" value="Ank_2"/>
    <property type="match status" value="1"/>
</dbReference>
<dbReference type="Pfam" id="PF00023">
    <property type="entry name" value="Ank"/>
    <property type="match status" value="1"/>
</dbReference>
<dbReference type="InterPro" id="IPR027417">
    <property type="entry name" value="P-loop_NTPase"/>
</dbReference>
<evidence type="ECO:0000256" key="1">
    <source>
        <dbReference type="ARBA" id="ARBA00022737"/>
    </source>
</evidence>
<dbReference type="PROSITE" id="PS50088">
    <property type="entry name" value="ANK_REPEAT"/>
    <property type="match status" value="3"/>
</dbReference>
<sequence length="891" mass="99468">YTVGWICKEPRSMSIALTMLDNRHYQLPVPRNDDYLYTLGTIGSSKVVIICPKKPISGTSLLESLLTHLQREFNGIKYYFITGVAGGIPPDVRLGDVVISTPPNHIQIPDLSQRDLHAPILPDWTTRSAAEFPRSLLAALRKVEVQHGQFGLRITEHIDKAKNALSTNGLIYLKSDRLEDLLFNSAYDHVDSTTNSIADISSRPGAEQGLERPCGSCDMLQCIHRLPRERHVYCGTTISSDKVFWAALERDSLRTRLGRDIWFPDAICLETDATGFMGKLPYLLVHGISDYADSHKNASWMDHATAAAAACVRELLMPLRGKSGCMRVPGEAFFCHGMPGSGKSVLAAAVIDKLGEIFHSDSSVRICYIFCKSCAPEPSVLSLMASILRQMCQVQPSLPQAFQDLYDVHSKQGTMPSVDDVCSAVEELVRMSSRTFIVVDALDELEPSTAQQFISRLFSVQHHTQANIFATSRFIYNIVERFKNRQALIMENCARESDVERYLDSNMERMPMFVRASAEAQLELKRIIVGSTNGMYSLFESARECTTLEGMQQSLFHCTRHDGYLEETMIRLRLQEPDHVDSSLQVLTWTTFAFRPLTIKELQHALAIELGNSSLDQEDIPHEAFILSDCCGLVSLNASTQRVELCHPSVLHFLKAHTSTWFPDASFYITKACLTYLSFDTFATGMAQSEEEYNKRLLLNPFFEYASLFWGAHAQDEPDWTYILNFLGKQQNVAAAAQVYFKSAFKASLSDMAEFGQPVGLHLAACFGLIEAANDLLGTYDVNLKGFADWTALQLATMLGQEAMAEFLIHQHADIESKDSLGRTALSLAAMRGRDSIADLLIKHGAEVQFQHHDGLSPFWLAIEQGDESMAQLLLEHGADIEMERPNGQTP</sequence>
<dbReference type="PROSITE" id="PS50297">
    <property type="entry name" value="ANK_REP_REGION"/>
    <property type="match status" value="2"/>
</dbReference>
<feature type="domain" description="Nephrocystin 3-like N-terminal" evidence="4">
    <location>
        <begin position="332"/>
        <end position="473"/>
    </location>
</feature>
<evidence type="ECO:0000259" key="3">
    <source>
        <dbReference type="Pfam" id="PF22939"/>
    </source>
</evidence>
<reference evidence="6" key="1">
    <citation type="journal article" date="2013" name="Ind. Biotechnol.">
        <title>Comparative genomics analysis of Trichoderma reesei strains.</title>
        <authorList>
            <person name="Koike H."/>
            <person name="Aerts A."/>
            <person name="LaButti K."/>
            <person name="Grigoriev I.V."/>
            <person name="Baker S.E."/>
        </authorList>
    </citation>
    <scope>NUCLEOTIDE SEQUENCE [LARGE SCALE GENOMIC DNA]</scope>
    <source>
        <strain evidence="6">ATCC 56765 / BCRC 32924 / NRRL 11460 / Rut C-30</strain>
    </source>
</reference>
<dbReference type="HOGENOM" id="CLU_000288_34_2_1"/>